<evidence type="ECO:0000313" key="10">
    <source>
        <dbReference type="Proteomes" id="UP000215355"/>
    </source>
</evidence>
<dbReference type="FunFam" id="3.40.605.10:FF:000004">
    <property type="entry name" value="Aldehyde dehydrogenase"/>
    <property type="match status" value="1"/>
</dbReference>
<dbReference type="InterPro" id="IPR016162">
    <property type="entry name" value="Ald_DH_N"/>
</dbReference>
<sequence length="464" mass="52199">MNDSILQLFDVQQGHQQELRMSSTGVRIGKLRRLKANILKFESRIFEALEADLRKNAYESALTEVYFIYSEIDYAIKYLPSWMRKKSKPYTFTSFLSKNWIQYESLGTSLIISPWNYPFQLSMSPLVSAIAAGCSVILKPSEYSPKTSQVIKDLIEETFSEKEVKCLLGEKELATELLKLPFNKIFFTGNPEVGKIVMKAGAEHLSSVTLELGGKSPVIIAEDYDLKAAALKIACGKLINAGQTCIAPDYLFIPQGAIESFNIAFQDACRELFYQDGELDYNRYAKIINSRHQQRIEGLLDDALQRNAKILWQASGGDQQSISPVLITDVDQGSKIMEEEIFGPLLPVIPYTDLQDVVEHINAKPKPLAMYIFSDSGSFSNELLKRCSSGSVCINDVLIQVSNPNLPFGGVNHSGIGSCHGFYGFKAFSHERAIMKQTKFSFSKMIYPPYRGKESIFKLLKKWM</sequence>
<feature type="domain" description="Aldehyde dehydrogenase" evidence="8">
    <location>
        <begin position="16"/>
        <end position="432"/>
    </location>
</feature>
<dbReference type="InterPro" id="IPR012394">
    <property type="entry name" value="Aldehyde_DH_NAD(P)"/>
</dbReference>
<evidence type="ECO:0000256" key="1">
    <source>
        <dbReference type="ARBA" id="ARBA00009986"/>
    </source>
</evidence>
<dbReference type="GO" id="GO:0005737">
    <property type="term" value="C:cytoplasm"/>
    <property type="evidence" value="ECO:0007669"/>
    <property type="project" value="TreeGrafter"/>
</dbReference>
<dbReference type="Pfam" id="PF00171">
    <property type="entry name" value="Aldedh"/>
    <property type="match status" value="1"/>
</dbReference>
<accession>A0AAJ4X8X2</accession>
<proteinExistence type="inferred from homology"/>
<dbReference type="SUPFAM" id="SSF53720">
    <property type="entry name" value="ALDH-like"/>
    <property type="match status" value="1"/>
</dbReference>
<dbReference type="PIRSF" id="PIRSF036492">
    <property type="entry name" value="ALDH"/>
    <property type="match status" value="1"/>
</dbReference>
<dbReference type="GO" id="GO:0004029">
    <property type="term" value="F:aldehyde dehydrogenase (NAD+) activity"/>
    <property type="evidence" value="ECO:0007669"/>
    <property type="project" value="TreeGrafter"/>
</dbReference>
<dbReference type="GO" id="GO:0006081">
    <property type="term" value="P:aldehyde metabolic process"/>
    <property type="evidence" value="ECO:0007669"/>
    <property type="project" value="InterPro"/>
</dbReference>
<feature type="active site" evidence="5">
    <location>
        <position position="245"/>
    </location>
</feature>
<comment type="similarity">
    <text evidence="1 4 7">Belongs to the aldehyde dehydrogenase family.</text>
</comment>
<dbReference type="InterPro" id="IPR015590">
    <property type="entry name" value="Aldehyde_DH_dom"/>
</dbReference>
<dbReference type="InterPro" id="IPR016160">
    <property type="entry name" value="Ald_DH_CS_CYS"/>
</dbReference>
<keyword evidence="3" id="KW-0520">NAD</keyword>
<evidence type="ECO:0000256" key="6">
    <source>
        <dbReference type="PROSITE-ProRule" id="PRU10007"/>
    </source>
</evidence>
<dbReference type="AlphaFoldDB" id="A0AAJ4X8X2"/>
<dbReference type="KEGG" id="smiz:4412673_00059"/>
<dbReference type="Gene3D" id="3.40.605.10">
    <property type="entry name" value="Aldehyde Dehydrogenase, Chain A, domain 1"/>
    <property type="match status" value="1"/>
</dbReference>
<evidence type="ECO:0000259" key="8">
    <source>
        <dbReference type="Pfam" id="PF00171"/>
    </source>
</evidence>
<evidence type="ECO:0000256" key="7">
    <source>
        <dbReference type="RuleBase" id="RU003345"/>
    </source>
</evidence>
<evidence type="ECO:0000256" key="4">
    <source>
        <dbReference type="PIRNR" id="PIRNR036492"/>
    </source>
</evidence>
<dbReference type="Gene3D" id="3.40.309.10">
    <property type="entry name" value="Aldehyde Dehydrogenase, Chain A, domain 2"/>
    <property type="match status" value="1"/>
</dbReference>
<dbReference type="InterPro" id="IPR016161">
    <property type="entry name" value="Ald_DH/histidinol_DH"/>
</dbReference>
<dbReference type="Proteomes" id="UP000215355">
    <property type="component" value="Chromosome 1"/>
</dbReference>
<organism evidence="9 10">
    <name type="scientific">Sphingobacterium mizutaii</name>
    <dbReference type="NCBI Taxonomy" id="1010"/>
    <lineage>
        <taxon>Bacteria</taxon>
        <taxon>Pseudomonadati</taxon>
        <taxon>Bacteroidota</taxon>
        <taxon>Sphingobacteriia</taxon>
        <taxon>Sphingobacteriales</taxon>
        <taxon>Sphingobacteriaceae</taxon>
        <taxon>Sphingobacterium</taxon>
    </lineage>
</organism>
<reference evidence="9 10" key="1">
    <citation type="submission" date="2017-06" db="EMBL/GenBank/DDBJ databases">
        <authorList>
            <consortium name="Pathogen Informatics"/>
        </authorList>
    </citation>
    <scope>NUCLEOTIDE SEQUENCE [LARGE SCALE GENOMIC DNA]</scope>
    <source>
        <strain evidence="9 10">NCTC12149</strain>
    </source>
</reference>
<evidence type="ECO:0000313" key="9">
    <source>
        <dbReference type="EMBL" id="SNV35453.1"/>
    </source>
</evidence>
<protein>
    <recommendedName>
        <fullName evidence="4">Aldehyde dehydrogenase</fullName>
    </recommendedName>
</protein>
<evidence type="ECO:0000256" key="2">
    <source>
        <dbReference type="ARBA" id="ARBA00023002"/>
    </source>
</evidence>
<evidence type="ECO:0000256" key="5">
    <source>
        <dbReference type="PIRSR" id="PIRSR036492-1"/>
    </source>
</evidence>
<dbReference type="InterPro" id="IPR029510">
    <property type="entry name" value="Ald_DH_CS_GLU"/>
</dbReference>
<dbReference type="PROSITE" id="PS00070">
    <property type="entry name" value="ALDEHYDE_DEHYDR_CYS"/>
    <property type="match status" value="1"/>
</dbReference>
<gene>
    <name evidence="9" type="primary">calB_1</name>
    <name evidence="9" type="ORF">SAMEA4412673_00059</name>
</gene>
<name>A0AAJ4X8X2_9SPHI</name>
<dbReference type="PANTHER" id="PTHR43570:SF20">
    <property type="entry name" value="ALDEHYDE DEHYDROGENASE ALDX-RELATED"/>
    <property type="match status" value="1"/>
</dbReference>
<dbReference type="InterPro" id="IPR016163">
    <property type="entry name" value="Ald_DH_C"/>
</dbReference>
<dbReference type="PANTHER" id="PTHR43570">
    <property type="entry name" value="ALDEHYDE DEHYDROGENASE"/>
    <property type="match status" value="1"/>
</dbReference>
<evidence type="ECO:0000256" key="3">
    <source>
        <dbReference type="ARBA" id="ARBA00023027"/>
    </source>
</evidence>
<keyword evidence="2 4" id="KW-0560">Oxidoreductase</keyword>
<dbReference type="PROSITE" id="PS00687">
    <property type="entry name" value="ALDEHYDE_DEHYDR_GLU"/>
    <property type="match status" value="1"/>
</dbReference>
<feature type="active site" evidence="5 6">
    <location>
        <position position="211"/>
    </location>
</feature>
<dbReference type="EMBL" id="LT906468">
    <property type="protein sequence ID" value="SNV35453.1"/>
    <property type="molecule type" value="Genomic_DNA"/>
</dbReference>
<dbReference type="RefSeq" id="WP_093100046.1">
    <property type="nucleotide sequence ID" value="NZ_DAMDLF010000003.1"/>
</dbReference>